<feature type="non-terminal residue" evidence="1">
    <location>
        <position position="169"/>
    </location>
</feature>
<keyword evidence="2" id="KW-1185">Reference proteome</keyword>
<comment type="caution">
    <text evidence="1">The sequence shown here is derived from an EMBL/GenBank/DDBJ whole genome shotgun (WGS) entry which is preliminary data.</text>
</comment>
<evidence type="ECO:0000313" key="1">
    <source>
        <dbReference type="EMBL" id="KAF7254888.1"/>
    </source>
</evidence>
<sequence length="169" mass="19460">LRILLNLDANRDFPTGDLVKAKATGVLFTYLNHTLCNFLFAREFINDDCKLERFYLDDSQLLVITLLHVNVKIESYPDLLDITPGDGRTFYMNWLISQIFGRCVSAVDEYTDEHDTPFTTVAYHDNNQISYKPGKFRSLSLQKHAVLNISPSARHAFVYNQQKPPVCRI</sequence>
<dbReference type="AlphaFoldDB" id="A0A8S9YSJ0"/>
<reference evidence="1" key="1">
    <citation type="submission" date="2019-07" db="EMBL/GenBank/DDBJ databases">
        <title>Annotation for the trematode Paragonimus miyazaki's.</title>
        <authorList>
            <person name="Choi Y.-J."/>
        </authorList>
    </citation>
    <scope>NUCLEOTIDE SEQUENCE</scope>
    <source>
        <strain evidence="1">Japan</strain>
    </source>
</reference>
<evidence type="ECO:0000313" key="2">
    <source>
        <dbReference type="Proteomes" id="UP000822476"/>
    </source>
</evidence>
<accession>A0A8S9YSJ0</accession>
<gene>
    <name evidence="1" type="ORF">EG68_08607</name>
</gene>
<dbReference type="EMBL" id="JTDE01004543">
    <property type="protein sequence ID" value="KAF7254888.1"/>
    <property type="molecule type" value="Genomic_DNA"/>
</dbReference>
<dbReference type="Proteomes" id="UP000822476">
    <property type="component" value="Unassembled WGS sequence"/>
</dbReference>
<organism evidence="1 2">
    <name type="scientific">Paragonimus skrjabini miyazakii</name>
    <dbReference type="NCBI Taxonomy" id="59628"/>
    <lineage>
        <taxon>Eukaryota</taxon>
        <taxon>Metazoa</taxon>
        <taxon>Spiralia</taxon>
        <taxon>Lophotrochozoa</taxon>
        <taxon>Platyhelminthes</taxon>
        <taxon>Trematoda</taxon>
        <taxon>Digenea</taxon>
        <taxon>Plagiorchiida</taxon>
        <taxon>Troglotremata</taxon>
        <taxon>Troglotrematidae</taxon>
        <taxon>Paragonimus</taxon>
    </lineage>
</organism>
<proteinExistence type="predicted"/>
<name>A0A8S9YSJ0_9TREM</name>
<protein>
    <submittedName>
        <fullName evidence="1">Uncharacterized protein</fullName>
    </submittedName>
</protein>